<sequence length="552" mass="64635">MNDEEKLNMTERKLLNISRRCSLVEYSQRKIVKNLDFYQEHEQHGRKLKSLPVCLRDRLLRELTSLKFDGGFWDSIQNFERKLKDFSFLLSFETKEIELDGLMSFCPEEIIYQQLTRVVQMIAADAPNVQSLMINGRNFMRKKHLYRTLDRASIEAICSLSKLKKLKISMSLRVEFCDLMKICETLQFLEYVDITIDDELLEFSADKFKRSFSRLKVFLFSGRSIELCRKLIRFCIQHLPKVRLLNYLDFTLEPVDFDKLKLPPGTSSLMNLCVYPTTLPIHQHFPEVRRLAIGLPQSWDSSEHNIDTLLHCSKLESIYFEFSFSSENIFIRLLDHYGLHLRRLHIANYNFKFRMGDIMNRCKGLEKLIFHGRPIISDQPSKQTQTYFAELKELTWKIPILRNGNHGEHLLHLLSSPKLEKVTLSLNEEDDLDVLKEISNLIANGQILRELKSLKILFNPYLRHEAGDIPPLFKALNSLTKNACAFLPKCTRIIVKPIGSHSLLAPFYDSQGEFEGFRLPTCSRTEIFYNFREFGQHNLAKFLFACRAGRRL</sequence>
<gene>
    <name evidence="1" type="ORF">CLODIP_2_CD07599</name>
</gene>
<keyword evidence="2" id="KW-1185">Reference proteome</keyword>
<dbReference type="OrthoDB" id="5213490at2759"/>
<organism evidence="1 2">
    <name type="scientific">Cloeon dipterum</name>
    <dbReference type="NCBI Taxonomy" id="197152"/>
    <lineage>
        <taxon>Eukaryota</taxon>
        <taxon>Metazoa</taxon>
        <taxon>Ecdysozoa</taxon>
        <taxon>Arthropoda</taxon>
        <taxon>Hexapoda</taxon>
        <taxon>Insecta</taxon>
        <taxon>Pterygota</taxon>
        <taxon>Palaeoptera</taxon>
        <taxon>Ephemeroptera</taxon>
        <taxon>Pisciforma</taxon>
        <taxon>Baetidae</taxon>
        <taxon>Cloeon</taxon>
    </lineage>
</organism>
<reference evidence="1 2" key="1">
    <citation type="submission" date="2020-04" db="EMBL/GenBank/DDBJ databases">
        <authorList>
            <person name="Alioto T."/>
            <person name="Alioto T."/>
            <person name="Gomez Garrido J."/>
        </authorList>
    </citation>
    <scope>NUCLEOTIDE SEQUENCE [LARGE SCALE GENOMIC DNA]</scope>
</reference>
<dbReference type="InterPro" id="IPR032675">
    <property type="entry name" value="LRR_dom_sf"/>
</dbReference>
<name>A0A8S1DQ74_9INSE</name>
<evidence type="ECO:0000313" key="2">
    <source>
        <dbReference type="Proteomes" id="UP000494165"/>
    </source>
</evidence>
<comment type="caution">
    <text evidence="1">The sequence shown here is derived from an EMBL/GenBank/DDBJ whole genome shotgun (WGS) entry which is preliminary data.</text>
</comment>
<dbReference type="SUPFAM" id="SSF52047">
    <property type="entry name" value="RNI-like"/>
    <property type="match status" value="1"/>
</dbReference>
<dbReference type="Gene3D" id="3.80.10.10">
    <property type="entry name" value="Ribonuclease Inhibitor"/>
    <property type="match status" value="1"/>
</dbReference>
<dbReference type="AlphaFoldDB" id="A0A8S1DQ74"/>
<accession>A0A8S1DQ74</accession>
<proteinExistence type="predicted"/>
<dbReference type="Proteomes" id="UP000494165">
    <property type="component" value="Unassembled WGS sequence"/>
</dbReference>
<dbReference type="EMBL" id="CADEPI010000286">
    <property type="protein sequence ID" value="CAB3382860.1"/>
    <property type="molecule type" value="Genomic_DNA"/>
</dbReference>
<protein>
    <submittedName>
        <fullName evidence="1">Uncharacterized protein</fullName>
    </submittedName>
</protein>
<evidence type="ECO:0000313" key="1">
    <source>
        <dbReference type="EMBL" id="CAB3382860.1"/>
    </source>
</evidence>